<dbReference type="EMBL" id="NNAY01002705">
    <property type="protein sequence ID" value="OXU20740.1"/>
    <property type="molecule type" value="Genomic_DNA"/>
</dbReference>
<comment type="caution">
    <text evidence="1">The sequence shown here is derived from an EMBL/GenBank/DDBJ whole genome shotgun (WGS) entry which is preliminary data.</text>
</comment>
<dbReference type="AlphaFoldDB" id="A0A232EQV8"/>
<keyword evidence="2" id="KW-1185">Reference proteome</keyword>
<dbReference type="Proteomes" id="UP000215335">
    <property type="component" value="Unassembled WGS sequence"/>
</dbReference>
<sequence>MIAKRLNPRATYPTKGVAPCGTWYNSDTVRPRIKNLGKTVREWSLKFSGDKGVSIEEFLEQVEENRRLDNIPDEEFLDSMVPMFEKPVLFWYRTLRSSWQTYQDIKRADLNNYSRTKRNIRIWWSKLIYAHKDQVNLVIDNMLPKLKKKMKIYRGRLTNTQELLDKAQEAEIETNRQVLMAIKFSAGIVAGQGTQSSPAQNVQKNCQKT</sequence>
<organism evidence="1 2">
    <name type="scientific">Trichomalopsis sarcophagae</name>
    <dbReference type="NCBI Taxonomy" id="543379"/>
    <lineage>
        <taxon>Eukaryota</taxon>
        <taxon>Metazoa</taxon>
        <taxon>Ecdysozoa</taxon>
        <taxon>Arthropoda</taxon>
        <taxon>Hexapoda</taxon>
        <taxon>Insecta</taxon>
        <taxon>Pterygota</taxon>
        <taxon>Neoptera</taxon>
        <taxon>Endopterygota</taxon>
        <taxon>Hymenoptera</taxon>
        <taxon>Apocrita</taxon>
        <taxon>Proctotrupomorpha</taxon>
        <taxon>Chalcidoidea</taxon>
        <taxon>Pteromalidae</taxon>
        <taxon>Pteromalinae</taxon>
        <taxon>Trichomalopsis</taxon>
    </lineage>
</organism>
<evidence type="ECO:0008006" key="3">
    <source>
        <dbReference type="Google" id="ProtNLM"/>
    </source>
</evidence>
<evidence type="ECO:0000313" key="2">
    <source>
        <dbReference type="Proteomes" id="UP000215335"/>
    </source>
</evidence>
<proteinExistence type="predicted"/>
<accession>A0A232EQV8</accession>
<name>A0A232EQV8_9HYME</name>
<evidence type="ECO:0000313" key="1">
    <source>
        <dbReference type="EMBL" id="OXU20740.1"/>
    </source>
</evidence>
<reference evidence="1 2" key="1">
    <citation type="journal article" date="2017" name="Curr. Biol.">
        <title>The Evolution of Venom by Co-option of Single-Copy Genes.</title>
        <authorList>
            <person name="Martinson E.O."/>
            <person name="Mrinalini"/>
            <person name="Kelkar Y.D."/>
            <person name="Chang C.H."/>
            <person name="Werren J.H."/>
        </authorList>
    </citation>
    <scope>NUCLEOTIDE SEQUENCE [LARGE SCALE GENOMIC DNA]</scope>
    <source>
        <strain evidence="1 2">Alberta</strain>
        <tissue evidence="1">Whole body</tissue>
    </source>
</reference>
<protein>
    <recommendedName>
        <fullName evidence="3">Retrotransposon gag domain-containing protein</fullName>
    </recommendedName>
</protein>
<gene>
    <name evidence="1" type="ORF">TSAR_007192</name>
</gene>